<dbReference type="InterPro" id="IPR036271">
    <property type="entry name" value="Tet_transcr_reg_TetR-rel_C_sf"/>
</dbReference>
<dbReference type="Proteomes" id="UP001432128">
    <property type="component" value="Chromosome"/>
</dbReference>
<evidence type="ECO:0000256" key="1">
    <source>
        <dbReference type="ARBA" id="ARBA00022491"/>
    </source>
</evidence>
<feature type="domain" description="HTH tetR-type" evidence="6">
    <location>
        <begin position="7"/>
        <end position="67"/>
    </location>
</feature>
<evidence type="ECO:0000259" key="6">
    <source>
        <dbReference type="PROSITE" id="PS50977"/>
    </source>
</evidence>
<dbReference type="SUPFAM" id="SSF48498">
    <property type="entry name" value="Tetracyclin repressor-like, C-terminal domain"/>
    <property type="match status" value="1"/>
</dbReference>
<name>A0AAU4JXJ0_9NOCA</name>
<keyword evidence="1" id="KW-0678">Repressor</keyword>
<dbReference type="KEGG" id="whr:OG579_12060"/>
<dbReference type="InterPro" id="IPR009057">
    <property type="entry name" value="Homeodomain-like_sf"/>
</dbReference>
<dbReference type="PANTHER" id="PTHR30055:SF226">
    <property type="entry name" value="HTH-TYPE TRANSCRIPTIONAL REGULATOR PKSA"/>
    <property type="match status" value="1"/>
</dbReference>
<keyword evidence="8" id="KW-1185">Reference proteome</keyword>
<evidence type="ECO:0000313" key="8">
    <source>
        <dbReference type="Proteomes" id="UP001432128"/>
    </source>
</evidence>
<dbReference type="GO" id="GO:0000976">
    <property type="term" value="F:transcription cis-regulatory region binding"/>
    <property type="evidence" value="ECO:0007669"/>
    <property type="project" value="TreeGrafter"/>
</dbReference>
<dbReference type="InterPro" id="IPR039538">
    <property type="entry name" value="BetI_C"/>
</dbReference>
<dbReference type="AlphaFoldDB" id="A0AAU4JXJ0"/>
<keyword evidence="4" id="KW-0804">Transcription</keyword>
<dbReference type="RefSeq" id="WP_328856121.1">
    <property type="nucleotide sequence ID" value="NZ_CP108021.1"/>
</dbReference>
<dbReference type="InterPro" id="IPR050109">
    <property type="entry name" value="HTH-type_TetR-like_transc_reg"/>
</dbReference>
<proteinExistence type="predicted"/>
<reference evidence="7 8" key="1">
    <citation type="submission" date="2022-10" db="EMBL/GenBank/DDBJ databases">
        <title>The complete genomes of actinobacterial strains from the NBC collection.</title>
        <authorList>
            <person name="Joergensen T.S."/>
            <person name="Alvarez Arevalo M."/>
            <person name="Sterndorff E.B."/>
            <person name="Faurdal D."/>
            <person name="Vuksanovic O."/>
            <person name="Mourched A.-S."/>
            <person name="Charusanti P."/>
            <person name="Shaw S."/>
            <person name="Blin K."/>
            <person name="Weber T."/>
        </authorList>
    </citation>
    <scope>NUCLEOTIDE SEQUENCE [LARGE SCALE GENOMIC DNA]</scope>
    <source>
        <strain evidence="7 8">NBC_00319</strain>
    </source>
</reference>
<evidence type="ECO:0000256" key="5">
    <source>
        <dbReference type="PROSITE-ProRule" id="PRU00335"/>
    </source>
</evidence>
<dbReference type="EMBL" id="CP108021">
    <property type="protein sequence ID" value="WUM18486.1"/>
    <property type="molecule type" value="Genomic_DNA"/>
</dbReference>
<evidence type="ECO:0000256" key="3">
    <source>
        <dbReference type="ARBA" id="ARBA00023125"/>
    </source>
</evidence>
<gene>
    <name evidence="7" type="ORF">OG579_12060</name>
</gene>
<keyword evidence="2" id="KW-0805">Transcription regulation</keyword>
<dbReference type="PANTHER" id="PTHR30055">
    <property type="entry name" value="HTH-TYPE TRANSCRIPTIONAL REGULATOR RUTR"/>
    <property type="match status" value="1"/>
</dbReference>
<organism evidence="7 8">
    <name type="scientific">Williamsia herbipolensis</name>
    <dbReference type="NCBI Taxonomy" id="1603258"/>
    <lineage>
        <taxon>Bacteria</taxon>
        <taxon>Bacillati</taxon>
        <taxon>Actinomycetota</taxon>
        <taxon>Actinomycetes</taxon>
        <taxon>Mycobacteriales</taxon>
        <taxon>Nocardiaceae</taxon>
        <taxon>Williamsia</taxon>
    </lineage>
</organism>
<dbReference type="GO" id="GO:0003700">
    <property type="term" value="F:DNA-binding transcription factor activity"/>
    <property type="evidence" value="ECO:0007669"/>
    <property type="project" value="TreeGrafter"/>
</dbReference>
<dbReference type="PROSITE" id="PS50977">
    <property type="entry name" value="HTH_TETR_2"/>
    <property type="match status" value="1"/>
</dbReference>
<dbReference type="InterPro" id="IPR001647">
    <property type="entry name" value="HTH_TetR"/>
</dbReference>
<feature type="DNA-binding region" description="H-T-H motif" evidence="5">
    <location>
        <begin position="30"/>
        <end position="49"/>
    </location>
</feature>
<dbReference type="Gene3D" id="1.10.357.10">
    <property type="entry name" value="Tetracycline Repressor, domain 2"/>
    <property type="match status" value="1"/>
</dbReference>
<evidence type="ECO:0000313" key="7">
    <source>
        <dbReference type="EMBL" id="WUM18486.1"/>
    </source>
</evidence>
<evidence type="ECO:0000256" key="2">
    <source>
        <dbReference type="ARBA" id="ARBA00023015"/>
    </source>
</evidence>
<protein>
    <submittedName>
        <fullName evidence="7">TetR family transcriptional regulator</fullName>
    </submittedName>
</protein>
<keyword evidence="3 5" id="KW-0238">DNA-binding</keyword>
<dbReference type="SUPFAM" id="SSF46689">
    <property type="entry name" value="Homeodomain-like"/>
    <property type="match status" value="1"/>
</dbReference>
<evidence type="ECO:0000256" key="4">
    <source>
        <dbReference type="ARBA" id="ARBA00023163"/>
    </source>
</evidence>
<dbReference type="Pfam" id="PF13977">
    <property type="entry name" value="TetR_C_6"/>
    <property type="match status" value="1"/>
</dbReference>
<sequence>MAEKSTPAAAASIVDATLRVVTDRGLDRVTVREVAAEASVAIGTVQHWFRTKDDLIVAAFTAVVTGIRERVDAVELGDDVRGDLIGALTQLLPLDDRRRDEARVQLAFAARAAVSPTLAHLQREVLGEVRAALTQAFVRAGVTDRQRCADAAASVLALVDGLAMHAVSSGDRPRAVDQLRMVTLVVDGLLADRG</sequence>
<accession>A0AAU4JXJ0</accession>
<dbReference type="Pfam" id="PF00440">
    <property type="entry name" value="TetR_N"/>
    <property type="match status" value="1"/>
</dbReference>